<protein>
    <submittedName>
        <fullName evidence="4">Sulfatase-like hydrolase/transferase</fullName>
    </submittedName>
</protein>
<dbReference type="EMBL" id="WTUW01000009">
    <property type="protein sequence ID" value="MZR32259.1"/>
    <property type="molecule type" value="Genomic_DNA"/>
</dbReference>
<reference evidence="4 5" key="1">
    <citation type="submission" date="2019-12" db="EMBL/GenBank/DDBJ databases">
        <title>Snethiella sp. nov. sp. isolated from sea sand.</title>
        <authorList>
            <person name="Kim J."/>
            <person name="Jeong S.E."/>
            <person name="Jung H.S."/>
            <person name="Jeon C.O."/>
        </authorList>
    </citation>
    <scope>NUCLEOTIDE SEQUENCE [LARGE SCALE GENOMIC DNA]</scope>
    <source>
        <strain evidence="4 5">DP05</strain>
    </source>
</reference>
<dbReference type="GO" id="GO:0016740">
    <property type="term" value="F:transferase activity"/>
    <property type="evidence" value="ECO:0007669"/>
    <property type="project" value="UniProtKB-KW"/>
</dbReference>
<comment type="caution">
    <text evidence="4">The sequence shown here is derived from an EMBL/GenBank/DDBJ whole genome shotgun (WGS) entry which is preliminary data.</text>
</comment>
<dbReference type="CDD" id="cd16025">
    <property type="entry name" value="PAS_like"/>
    <property type="match status" value="1"/>
</dbReference>
<organism evidence="4 5">
    <name type="scientific">Sneathiella litorea</name>
    <dbReference type="NCBI Taxonomy" id="2606216"/>
    <lineage>
        <taxon>Bacteria</taxon>
        <taxon>Pseudomonadati</taxon>
        <taxon>Pseudomonadota</taxon>
        <taxon>Alphaproteobacteria</taxon>
        <taxon>Sneathiellales</taxon>
        <taxon>Sneathiellaceae</taxon>
        <taxon>Sneathiella</taxon>
    </lineage>
</organism>
<name>A0A6L8WC33_9PROT</name>
<dbReference type="GO" id="GO:0004065">
    <property type="term" value="F:arylsulfatase activity"/>
    <property type="evidence" value="ECO:0007669"/>
    <property type="project" value="TreeGrafter"/>
</dbReference>
<sequence length="745" mass="83598">MEEYKPFWPEPPKAPEGAPNILVVLFDDVGFSDFGCYGSPIKTPTIDKIAEKGVRYTGFHTTAMCSTTRAALLTGRNHHSVGVGCLANFDSGYPGYRGKIAKTAGTLAEMLRPNGYRNYMIGKWHVNPLHESGPTGPFDGWPLSRGFDRFYGFLDAETDQYAPELVRDNTHIDIPGTYESGYHLTEDLVDQSIRMLAEHQAGAEKTPWLLWCAFGACHAPHQAPKDIIKSYDSMFEGGWDKERERRLSRQKELGIVPENTQMPPRNDGVKAWDEFGPDEHRLYTRLQSAYAGMLDHTDRHITRLIDFLEESGQMDNTLILVLSDNGASQEGGRNGLINAMGPFNLRPEPMAEKLARIEDIGGPDTHTNFPHGWAMAANTPLKRYKQNTHGGGIRDPLIISWPKGIPARGELRHQFAHCSDVVPTLLELLNIEPPKEVNGIEQQPIEGQSFKESLFNPDAPSRDKPQYFEMFGHRGIWQDGWKAAAFHPMGTPFENDQWELYNLDEDFSESRDLASEHPERLEKMIESWWEQAKNNQVLPLDDRFAPRFAENAERLQGDRNIAIFHRGVGHIPSDVAPDLRSRDYRIEAEADIDSENTSGVLIAHGDTTSGYSLYMKDGHLVHDLNIGGEHVIVTSDRKVTPGRRLLGLRVDRLTKEEKPRMGTGMGRSRYTLTIDGEDAGSVESHLGFFMLISWSGLDIGRDRGNPVGDYASPFEFEGFLRKVTVHMGTQTLDGEGVGKAEMARE</sequence>
<dbReference type="AlphaFoldDB" id="A0A6L8WC33"/>
<keyword evidence="4" id="KW-0808">Transferase</keyword>
<dbReference type="InterPro" id="IPR017850">
    <property type="entry name" value="Alkaline_phosphatase_core_sf"/>
</dbReference>
<accession>A0A6L8WC33</accession>
<dbReference type="SUPFAM" id="SSF53649">
    <property type="entry name" value="Alkaline phosphatase-like"/>
    <property type="match status" value="1"/>
</dbReference>
<evidence type="ECO:0000259" key="3">
    <source>
        <dbReference type="Pfam" id="PF00884"/>
    </source>
</evidence>
<dbReference type="Pfam" id="PF00884">
    <property type="entry name" value="Sulfatase"/>
    <property type="match status" value="1"/>
</dbReference>
<dbReference type="SUPFAM" id="SSF49899">
    <property type="entry name" value="Concanavalin A-like lectins/glucanases"/>
    <property type="match status" value="1"/>
</dbReference>
<evidence type="ECO:0000313" key="5">
    <source>
        <dbReference type="Proteomes" id="UP000476030"/>
    </source>
</evidence>
<keyword evidence="2 4" id="KW-0378">Hydrolase</keyword>
<dbReference type="Gene3D" id="3.40.720.10">
    <property type="entry name" value="Alkaline Phosphatase, subunit A"/>
    <property type="match status" value="1"/>
</dbReference>
<dbReference type="PANTHER" id="PTHR42693">
    <property type="entry name" value="ARYLSULFATASE FAMILY MEMBER"/>
    <property type="match status" value="1"/>
</dbReference>
<keyword evidence="5" id="KW-1185">Reference proteome</keyword>
<dbReference type="PANTHER" id="PTHR42693:SF53">
    <property type="entry name" value="ENDO-4-O-SULFATASE"/>
    <property type="match status" value="1"/>
</dbReference>
<evidence type="ECO:0000256" key="1">
    <source>
        <dbReference type="ARBA" id="ARBA00008779"/>
    </source>
</evidence>
<evidence type="ECO:0000256" key="2">
    <source>
        <dbReference type="ARBA" id="ARBA00022801"/>
    </source>
</evidence>
<feature type="domain" description="Sulfatase N-terminal" evidence="3">
    <location>
        <begin position="19"/>
        <end position="431"/>
    </location>
</feature>
<gene>
    <name evidence="4" type="ORF">GQE98_16595</name>
</gene>
<proteinExistence type="inferred from homology"/>
<comment type="similarity">
    <text evidence="1">Belongs to the sulfatase family.</text>
</comment>
<evidence type="ECO:0000313" key="4">
    <source>
        <dbReference type="EMBL" id="MZR32259.1"/>
    </source>
</evidence>
<dbReference type="Proteomes" id="UP000476030">
    <property type="component" value="Unassembled WGS sequence"/>
</dbReference>
<dbReference type="Gene3D" id="3.30.1120.10">
    <property type="match status" value="1"/>
</dbReference>
<dbReference type="InterPro" id="IPR000917">
    <property type="entry name" value="Sulfatase_N"/>
</dbReference>
<dbReference type="InterPro" id="IPR013320">
    <property type="entry name" value="ConA-like_dom_sf"/>
</dbReference>
<dbReference type="Gene3D" id="2.60.120.200">
    <property type="match status" value="1"/>
</dbReference>
<dbReference type="InterPro" id="IPR050738">
    <property type="entry name" value="Sulfatase"/>
</dbReference>
<dbReference type="RefSeq" id="WP_161316834.1">
    <property type="nucleotide sequence ID" value="NZ_WTUW01000009.1"/>
</dbReference>